<protein>
    <submittedName>
        <fullName evidence="2">CAIB/BAIF family protein</fullName>
    </submittedName>
</protein>
<dbReference type="EMBL" id="FAXA01000315">
    <property type="protein sequence ID" value="CUV02809.1"/>
    <property type="molecule type" value="Genomic_DNA"/>
</dbReference>
<dbReference type="InterPro" id="IPR003673">
    <property type="entry name" value="CoA-Trfase_fam_III"/>
</dbReference>
<keyword evidence="1" id="KW-0808">Transferase</keyword>
<dbReference type="AlphaFoldDB" id="A0A160V9V7"/>
<evidence type="ECO:0000256" key="1">
    <source>
        <dbReference type="ARBA" id="ARBA00022679"/>
    </source>
</evidence>
<name>A0A160V9V7_9ZZZZ</name>
<dbReference type="PANTHER" id="PTHR48207">
    <property type="entry name" value="SUCCINATE--HYDROXYMETHYLGLUTARATE COA-TRANSFERASE"/>
    <property type="match status" value="1"/>
</dbReference>
<dbReference type="Pfam" id="PF02515">
    <property type="entry name" value="CoA_transf_3"/>
    <property type="match status" value="1"/>
</dbReference>
<dbReference type="SUPFAM" id="SSF89796">
    <property type="entry name" value="CoA-transferase family III (CaiB/BaiF)"/>
    <property type="match status" value="1"/>
</dbReference>
<gene>
    <name evidence="2" type="ORF">MGWOODY_Clf1194</name>
</gene>
<dbReference type="InterPro" id="IPR050483">
    <property type="entry name" value="CoA-transferase_III_domain"/>
</dbReference>
<accession>A0A160V9V7</accession>
<dbReference type="Gene3D" id="3.40.50.10540">
    <property type="entry name" value="Crotonobetainyl-coa:carnitine coa-transferase, domain 1"/>
    <property type="match status" value="1"/>
</dbReference>
<dbReference type="PANTHER" id="PTHR48207:SF3">
    <property type="entry name" value="SUCCINATE--HYDROXYMETHYLGLUTARATE COA-TRANSFERASE"/>
    <property type="match status" value="1"/>
</dbReference>
<organism evidence="2">
    <name type="scientific">hydrothermal vent metagenome</name>
    <dbReference type="NCBI Taxonomy" id="652676"/>
    <lineage>
        <taxon>unclassified sequences</taxon>
        <taxon>metagenomes</taxon>
        <taxon>ecological metagenomes</taxon>
    </lineage>
</organism>
<proteinExistence type="predicted"/>
<evidence type="ECO:0000313" key="2">
    <source>
        <dbReference type="EMBL" id="CUV02809.1"/>
    </source>
</evidence>
<dbReference type="InterPro" id="IPR023606">
    <property type="entry name" value="CoA-Trfase_III_dom_1_sf"/>
</dbReference>
<dbReference type="GO" id="GO:0008410">
    <property type="term" value="F:CoA-transferase activity"/>
    <property type="evidence" value="ECO:0007669"/>
    <property type="project" value="TreeGrafter"/>
</dbReference>
<reference evidence="2" key="1">
    <citation type="submission" date="2015-10" db="EMBL/GenBank/DDBJ databases">
        <authorList>
            <person name="Gilbert D.G."/>
        </authorList>
    </citation>
    <scope>NUCLEOTIDE SEQUENCE</scope>
</reference>
<sequence>MAAQDKDISQPLTGIRVLDLSGDMGVYCGKLLADVGADVIKVEPPGGDAMRRTGPFVAEVDAPENSLNWRHYNTNKRSITLDLGSDAGRQLLQRLAGNADVFLESFQPGYLDSQGLGYEGLSDGNSGLVYASLTPFGKTGPYRDYKGSDLVGFAMGGYMYATGWPDTPPNKLWGLQAFHTTSNRAFIGILIALYHRMATGQGQQVDVSMQEAVTTTTEHVNTTYNYTGENAIRCGFRHGGQFVATWQCRDGFVSITTNTQKAWDDLRAWMDKDGMAGDLMDEKYGDRFILRGEHGEHIEELVEAWTLTHTRQEITEWGQANHHPWGPVTTAGELLDIEQLWDRGFYQEVTDRESGIKMVYPGAPYQLSESGWQLTTTAPQAGQHNRQVYCQELRLSDEEFEALIASGVI</sequence>
<dbReference type="Gene3D" id="3.30.1540.10">
    <property type="entry name" value="formyl-coa transferase, domain 3"/>
    <property type="match status" value="1"/>
</dbReference>
<dbReference type="InterPro" id="IPR044855">
    <property type="entry name" value="CoA-Trfase_III_dom3_sf"/>
</dbReference>